<name>A0A433UC86_ELYCH</name>
<evidence type="ECO:0000259" key="3">
    <source>
        <dbReference type="SMART" id="SM00210"/>
    </source>
</evidence>
<protein>
    <recommendedName>
        <fullName evidence="3">Thrombospondin-like N-terminal domain-containing protein</fullName>
    </recommendedName>
</protein>
<dbReference type="InterPro" id="IPR013320">
    <property type="entry name" value="ConA-like_dom_sf"/>
</dbReference>
<evidence type="ECO:0000256" key="2">
    <source>
        <dbReference type="ARBA" id="ARBA00023157"/>
    </source>
</evidence>
<evidence type="ECO:0000313" key="5">
    <source>
        <dbReference type="Proteomes" id="UP000271974"/>
    </source>
</evidence>
<dbReference type="OrthoDB" id="382013at2759"/>
<dbReference type="PROSITE" id="PS50092">
    <property type="entry name" value="TSP1"/>
    <property type="match status" value="1"/>
</dbReference>
<organism evidence="4 5">
    <name type="scientific">Elysia chlorotica</name>
    <name type="common">Eastern emerald elysia</name>
    <name type="synonym">Sea slug</name>
    <dbReference type="NCBI Taxonomy" id="188477"/>
    <lineage>
        <taxon>Eukaryota</taxon>
        <taxon>Metazoa</taxon>
        <taxon>Spiralia</taxon>
        <taxon>Lophotrochozoa</taxon>
        <taxon>Mollusca</taxon>
        <taxon>Gastropoda</taxon>
        <taxon>Heterobranchia</taxon>
        <taxon>Euthyneura</taxon>
        <taxon>Panpulmonata</taxon>
        <taxon>Sacoglossa</taxon>
        <taxon>Placobranchoidea</taxon>
        <taxon>Plakobranchidae</taxon>
        <taxon>Elysia</taxon>
    </lineage>
</organism>
<dbReference type="InterPro" id="IPR048287">
    <property type="entry name" value="TSPN-like_N"/>
</dbReference>
<dbReference type="InterPro" id="IPR052065">
    <property type="entry name" value="Compl_asym_regulator"/>
</dbReference>
<dbReference type="PANTHER" id="PTHR22906:SF21">
    <property type="entry name" value="SEMA DOMAIN-CONTAINING PROTEIN"/>
    <property type="match status" value="1"/>
</dbReference>
<accession>A0A433UC86</accession>
<reference evidence="4 5" key="1">
    <citation type="submission" date="2019-01" db="EMBL/GenBank/DDBJ databases">
        <title>A draft genome assembly of the solar-powered sea slug Elysia chlorotica.</title>
        <authorList>
            <person name="Cai H."/>
            <person name="Li Q."/>
            <person name="Fang X."/>
            <person name="Li J."/>
            <person name="Curtis N.E."/>
            <person name="Altenburger A."/>
            <person name="Shibata T."/>
            <person name="Feng M."/>
            <person name="Maeda T."/>
            <person name="Schwartz J.A."/>
            <person name="Shigenobu S."/>
            <person name="Lundholm N."/>
            <person name="Nishiyama T."/>
            <person name="Yang H."/>
            <person name="Hasebe M."/>
            <person name="Li S."/>
            <person name="Pierce S.K."/>
            <person name="Wang J."/>
        </authorList>
    </citation>
    <scope>NUCLEOTIDE SEQUENCE [LARGE SCALE GENOMIC DNA]</scope>
    <source>
        <strain evidence="4">EC2010</strain>
        <tissue evidence="4">Whole organism of an adult</tissue>
    </source>
</reference>
<gene>
    <name evidence="4" type="ORF">EGW08_000846</name>
</gene>
<dbReference type="AlphaFoldDB" id="A0A433UC86"/>
<keyword evidence="2" id="KW-1015">Disulfide bond</keyword>
<dbReference type="STRING" id="188477.A0A433UC86"/>
<dbReference type="InterPro" id="IPR036383">
    <property type="entry name" value="TSP1_rpt_sf"/>
</dbReference>
<evidence type="ECO:0000256" key="1">
    <source>
        <dbReference type="ARBA" id="ARBA00022737"/>
    </source>
</evidence>
<dbReference type="Gene3D" id="2.60.120.200">
    <property type="match status" value="1"/>
</dbReference>
<dbReference type="SMART" id="SM00210">
    <property type="entry name" value="TSPN"/>
    <property type="match status" value="1"/>
</dbReference>
<feature type="domain" description="Thrombospondin-like N-terminal" evidence="3">
    <location>
        <begin position="169"/>
        <end position="331"/>
    </location>
</feature>
<sequence>MFRPKKKDVFGRQQKEAKGPSDFVESVNFYFYHHRLQYHVADILTIISLVNFKEFPEMGAANEIRTRDRGSPARQGIKRFSDPRPRVNFRVMQTEHIKSNEHSLFPRHVIVTETARWNEWSPWSPCSAPCDGGRQIRSRDCPREANTDRACVGVGQESRSCNVFSCAGSHDLLTLMGARSLPPGVTKSNGTSDGEYVITKVAQLSLPASRVYDVTLPSRFSILMELKVDKSKKRRYVFVVSDQQRRQQMAVFLGRRVKFHYLGNNYGFKVDLLDNEWHAISLTVDRDRVSLIVDCDIVFSRKLRTIDQYLGTNLIMSIGPYFPEHGKMFEVS</sequence>
<evidence type="ECO:0000313" key="4">
    <source>
        <dbReference type="EMBL" id="RUS91416.1"/>
    </source>
</evidence>
<comment type="caution">
    <text evidence="4">The sequence shown here is derived from an EMBL/GenBank/DDBJ whole genome shotgun (WGS) entry which is preliminary data.</text>
</comment>
<dbReference type="Pfam" id="PF00090">
    <property type="entry name" value="TSP_1"/>
    <property type="match status" value="1"/>
</dbReference>
<dbReference type="PANTHER" id="PTHR22906">
    <property type="entry name" value="PROPERDIN"/>
    <property type="match status" value="1"/>
</dbReference>
<dbReference type="SMART" id="SM00209">
    <property type="entry name" value="TSP1"/>
    <property type="match status" value="1"/>
</dbReference>
<feature type="non-terminal residue" evidence="4">
    <location>
        <position position="332"/>
    </location>
</feature>
<dbReference type="SUPFAM" id="SSF49899">
    <property type="entry name" value="Concanavalin A-like lectins/glucanases"/>
    <property type="match status" value="1"/>
</dbReference>
<dbReference type="SUPFAM" id="SSF82895">
    <property type="entry name" value="TSP-1 type 1 repeat"/>
    <property type="match status" value="1"/>
</dbReference>
<dbReference type="EMBL" id="RQTK01000012">
    <property type="protein sequence ID" value="RUS91416.1"/>
    <property type="molecule type" value="Genomic_DNA"/>
</dbReference>
<keyword evidence="1" id="KW-0677">Repeat</keyword>
<dbReference type="InterPro" id="IPR000884">
    <property type="entry name" value="TSP1_rpt"/>
</dbReference>
<keyword evidence="5" id="KW-1185">Reference proteome</keyword>
<dbReference type="Gene3D" id="2.20.100.10">
    <property type="entry name" value="Thrombospondin type-1 (TSP1) repeat"/>
    <property type="match status" value="1"/>
</dbReference>
<proteinExistence type="predicted"/>
<dbReference type="Proteomes" id="UP000271974">
    <property type="component" value="Unassembled WGS sequence"/>
</dbReference>